<name>A0A8D5FQS8_9BACT</name>
<dbReference type="PANTHER" id="PTHR32507">
    <property type="entry name" value="NA(+)/H(+) ANTIPORTER 1"/>
    <property type="match status" value="1"/>
</dbReference>
<keyword evidence="7 8" id="KW-0472">Membrane</keyword>
<dbReference type="Pfam" id="PF00999">
    <property type="entry name" value="Na_H_Exchanger"/>
    <property type="match status" value="1"/>
</dbReference>
<feature type="transmembrane region" description="Helical" evidence="8">
    <location>
        <begin position="153"/>
        <end position="170"/>
    </location>
</feature>
<evidence type="ECO:0000256" key="6">
    <source>
        <dbReference type="ARBA" id="ARBA00023065"/>
    </source>
</evidence>
<evidence type="ECO:0000256" key="4">
    <source>
        <dbReference type="ARBA" id="ARBA00022692"/>
    </source>
</evidence>
<evidence type="ECO:0000256" key="3">
    <source>
        <dbReference type="ARBA" id="ARBA00022449"/>
    </source>
</evidence>
<keyword evidence="4 8" id="KW-0812">Transmembrane</keyword>
<evidence type="ECO:0000256" key="5">
    <source>
        <dbReference type="ARBA" id="ARBA00022989"/>
    </source>
</evidence>
<comment type="subcellular location">
    <subcellularLocation>
        <location evidence="1">Cell membrane</location>
        <topology evidence="1">Multi-pass membrane protein</topology>
    </subcellularLocation>
</comment>
<evidence type="ECO:0000256" key="8">
    <source>
        <dbReference type="SAM" id="Phobius"/>
    </source>
</evidence>
<evidence type="ECO:0000256" key="7">
    <source>
        <dbReference type="ARBA" id="ARBA00023136"/>
    </source>
</evidence>
<evidence type="ECO:0000256" key="2">
    <source>
        <dbReference type="ARBA" id="ARBA00022448"/>
    </source>
</evidence>
<evidence type="ECO:0000313" key="11">
    <source>
        <dbReference type="Proteomes" id="UP000826725"/>
    </source>
</evidence>
<dbReference type="GO" id="GO:1902600">
    <property type="term" value="P:proton transmembrane transport"/>
    <property type="evidence" value="ECO:0007669"/>
    <property type="project" value="InterPro"/>
</dbReference>
<feature type="transmembrane region" description="Helical" evidence="8">
    <location>
        <begin position="91"/>
        <end position="110"/>
    </location>
</feature>
<keyword evidence="11" id="KW-1185">Reference proteome</keyword>
<protein>
    <recommendedName>
        <fullName evidence="9">Cation/H+ exchanger transmembrane domain-containing protein</fullName>
    </recommendedName>
</protein>
<evidence type="ECO:0000256" key="1">
    <source>
        <dbReference type="ARBA" id="ARBA00004651"/>
    </source>
</evidence>
<keyword evidence="5 8" id="KW-1133">Transmembrane helix</keyword>
<reference evidence="10" key="1">
    <citation type="submission" date="2020-09" db="EMBL/GenBank/DDBJ databases">
        <title>Desulfogranum mesoprofundum gen. nov., sp. nov., a novel mesophilic, sulfate-reducing chemolithoautotroph isolated from a deep-sea hydrothermal vent chimney in the Suiyo Seamount.</title>
        <authorList>
            <person name="Hashimoto Y."/>
            <person name="Nakagawa S."/>
        </authorList>
    </citation>
    <scope>NUCLEOTIDE SEQUENCE</scope>
    <source>
        <strain evidence="10">KT2</strain>
    </source>
</reference>
<evidence type="ECO:0000313" key="10">
    <source>
        <dbReference type="EMBL" id="BCL59711.1"/>
    </source>
</evidence>
<sequence length="217" mass="23357">MYETLAVLALFTISYSLVSEKIEQSWVSGPIIFCAFGVAVGPRGFNLLPLAADSATIKSLAELTLALILFTDAANTNQAALKKNMKIPVRLLLVGLPLTILFGFLTGTVLFDSMPWFEIIILAVILAPTDAALGKPVITNSNVPLRYRERLNIESGLNDGICVPVLIIFLELATEPSDERSLAGMVLSQFIREICIGGLAGVALVAVAILNRSWPEN</sequence>
<dbReference type="KEGG" id="dbk:DGMP_04040"/>
<dbReference type="AlphaFoldDB" id="A0A8D5FQS8"/>
<accession>A0A8D5FQS8</accession>
<feature type="transmembrane region" description="Helical" evidence="8">
    <location>
        <begin position="116"/>
        <end position="133"/>
    </location>
</feature>
<dbReference type="InterPro" id="IPR006153">
    <property type="entry name" value="Cation/H_exchanger_TM"/>
</dbReference>
<keyword evidence="6" id="KW-0406">Ion transport</keyword>
<organism evidence="10 11">
    <name type="scientific">Desulfomarina profundi</name>
    <dbReference type="NCBI Taxonomy" id="2772557"/>
    <lineage>
        <taxon>Bacteria</taxon>
        <taxon>Pseudomonadati</taxon>
        <taxon>Thermodesulfobacteriota</taxon>
        <taxon>Desulfobulbia</taxon>
        <taxon>Desulfobulbales</taxon>
        <taxon>Desulfobulbaceae</taxon>
        <taxon>Desulfomarina</taxon>
    </lineage>
</organism>
<dbReference type="RefSeq" id="WP_228855910.1">
    <property type="nucleotide sequence ID" value="NZ_AP024086.1"/>
</dbReference>
<keyword evidence="3" id="KW-0050">Antiport</keyword>
<dbReference type="PANTHER" id="PTHR32507:SF8">
    <property type="entry name" value="CNH1P"/>
    <property type="match status" value="1"/>
</dbReference>
<gene>
    <name evidence="10" type="ORF">DGMP_04040</name>
</gene>
<proteinExistence type="predicted"/>
<dbReference type="EMBL" id="AP024086">
    <property type="protein sequence ID" value="BCL59711.1"/>
    <property type="molecule type" value="Genomic_DNA"/>
</dbReference>
<dbReference type="Proteomes" id="UP000826725">
    <property type="component" value="Chromosome"/>
</dbReference>
<keyword evidence="2" id="KW-0813">Transport</keyword>
<feature type="transmembrane region" description="Helical" evidence="8">
    <location>
        <begin position="190"/>
        <end position="210"/>
    </location>
</feature>
<dbReference type="GO" id="GO:0005886">
    <property type="term" value="C:plasma membrane"/>
    <property type="evidence" value="ECO:0007669"/>
    <property type="project" value="UniProtKB-SubCell"/>
</dbReference>
<evidence type="ECO:0000259" key="9">
    <source>
        <dbReference type="Pfam" id="PF00999"/>
    </source>
</evidence>
<dbReference type="GO" id="GO:0015297">
    <property type="term" value="F:antiporter activity"/>
    <property type="evidence" value="ECO:0007669"/>
    <property type="project" value="UniProtKB-KW"/>
</dbReference>
<feature type="domain" description="Cation/H+ exchanger transmembrane" evidence="9">
    <location>
        <begin position="11"/>
        <end position="208"/>
    </location>
</feature>